<organism evidence="6 7">
    <name type="scientific">Ceriporiopsis subvermispora (strain B)</name>
    <name type="common">White-rot fungus</name>
    <name type="synonym">Gelatoporia subvermispora</name>
    <dbReference type="NCBI Taxonomy" id="914234"/>
    <lineage>
        <taxon>Eukaryota</taxon>
        <taxon>Fungi</taxon>
        <taxon>Dikarya</taxon>
        <taxon>Basidiomycota</taxon>
        <taxon>Agaricomycotina</taxon>
        <taxon>Agaricomycetes</taxon>
        <taxon>Polyporales</taxon>
        <taxon>Gelatoporiaceae</taxon>
        <taxon>Gelatoporia</taxon>
    </lineage>
</organism>
<dbReference type="Gene3D" id="4.10.240.10">
    <property type="entry name" value="Zn(2)-C6 fungal-type DNA-binding domain"/>
    <property type="match status" value="1"/>
</dbReference>
<keyword evidence="3" id="KW-0539">Nucleus</keyword>
<keyword evidence="2" id="KW-0479">Metal-binding</keyword>
<feature type="domain" description="Zn(2)-C6 fungal-type" evidence="5">
    <location>
        <begin position="71"/>
        <end position="102"/>
    </location>
</feature>
<dbReference type="PROSITE" id="PS00463">
    <property type="entry name" value="ZN2_CY6_FUNGAL_1"/>
    <property type="match status" value="1"/>
</dbReference>
<gene>
    <name evidence="6" type="ORF">CERSUDRAFT_114929</name>
</gene>
<feature type="compositionally biased region" description="Polar residues" evidence="4">
    <location>
        <begin position="893"/>
        <end position="905"/>
    </location>
</feature>
<evidence type="ECO:0000256" key="1">
    <source>
        <dbReference type="ARBA" id="ARBA00004123"/>
    </source>
</evidence>
<dbReference type="OrthoDB" id="4934715at2759"/>
<dbReference type="InterPro" id="IPR050613">
    <property type="entry name" value="Sec_Metabolite_Reg"/>
</dbReference>
<feature type="region of interest" description="Disordered" evidence="4">
    <location>
        <begin position="207"/>
        <end position="246"/>
    </location>
</feature>
<evidence type="ECO:0000313" key="7">
    <source>
        <dbReference type="Proteomes" id="UP000016930"/>
    </source>
</evidence>
<feature type="region of interest" description="Disordered" evidence="4">
    <location>
        <begin position="1"/>
        <end position="61"/>
    </location>
</feature>
<dbReference type="AlphaFoldDB" id="M2QY14"/>
<comment type="subcellular location">
    <subcellularLocation>
        <location evidence="1">Nucleus</location>
    </subcellularLocation>
</comment>
<name>M2QY14_CERS8</name>
<evidence type="ECO:0000313" key="6">
    <source>
        <dbReference type="EMBL" id="EMD37030.1"/>
    </source>
</evidence>
<evidence type="ECO:0000256" key="2">
    <source>
        <dbReference type="ARBA" id="ARBA00022723"/>
    </source>
</evidence>
<feature type="compositionally biased region" description="Polar residues" evidence="4">
    <location>
        <begin position="210"/>
        <end position="228"/>
    </location>
</feature>
<dbReference type="PANTHER" id="PTHR31001">
    <property type="entry name" value="UNCHARACTERIZED TRANSCRIPTIONAL REGULATORY PROTEIN"/>
    <property type="match status" value="1"/>
</dbReference>
<feature type="compositionally biased region" description="Polar residues" evidence="4">
    <location>
        <begin position="48"/>
        <end position="61"/>
    </location>
</feature>
<evidence type="ECO:0000256" key="3">
    <source>
        <dbReference type="ARBA" id="ARBA00023242"/>
    </source>
</evidence>
<dbReference type="GO" id="GO:0006351">
    <property type="term" value="P:DNA-templated transcription"/>
    <property type="evidence" value="ECO:0007669"/>
    <property type="project" value="InterPro"/>
</dbReference>
<dbReference type="CDD" id="cd12148">
    <property type="entry name" value="fungal_TF_MHR"/>
    <property type="match status" value="1"/>
</dbReference>
<dbReference type="GO" id="GO:0005634">
    <property type="term" value="C:nucleus"/>
    <property type="evidence" value="ECO:0007669"/>
    <property type="project" value="UniProtKB-SubCell"/>
</dbReference>
<reference evidence="6 7" key="1">
    <citation type="journal article" date="2012" name="Proc. Natl. Acad. Sci. U.S.A.">
        <title>Comparative genomics of Ceriporiopsis subvermispora and Phanerochaete chrysosporium provide insight into selective ligninolysis.</title>
        <authorList>
            <person name="Fernandez-Fueyo E."/>
            <person name="Ruiz-Duenas F.J."/>
            <person name="Ferreira P."/>
            <person name="Floudas D."/>
            <person name="Hibbett D.S."/>
            <person name="Canessa P."/>
            <person name="Larrondo L.F."/>
            <person name="James T.Y."/>
            <person name="Seelenfreund D."/>
            <person name="Lobos S."/>
            <person name="Polanco R."/>
            <person name="Tello M."/>
            <person name="Honda Y."/>
            <person name="Watanabe T."/>
            <person name="Watanabe T."/>
            <person name="Ryu J.S."/>
            <person name="Kubicek C.P."/>
            <person name="Schmoll M."/>
            <person name="Gaskell J."/>
            <person name="Hammel K.E."/>
            <person name="St John F.J."/>
            <person name="Vanden Wymelenberg A."/>
            <person name="Sabat G."/>
            <person name="Splinter BonDurant S."/>
            <person name="Syed K."/>
            <person name="Yadav J.S."/>
            <person name="Doddapaneni H."/>
            <person name="Subramanian V."/>
            <person name="Lavin J.L."/>
            <person name="Oguiza J.A."/>
            <person name="Perez G."/>
            <person name="Pisabarro A.G."/>
            <person name="Ramirez L."/>
            <person name="Santoyo F."/>
            <person name="Master E."/>
            <person name="Coutinho P.M."/>
            <person name="Henrissat B."/>
            <person name="Lombard V."/>
            <person name="Magnuson J.K."/>
            <person name="Kuees U."/>
            <person name="Hori C."/>
            <person name="Igarashi K."/>
            <person name="Samejima M."/>
            <person name="Held B.W."/>
            <person name="Barry K.W."/>
            <person name="LaButti K.M."/>
            <person name="Lapidus A."/>
            <person name="Lindquist E.A."/>
            <person name="Lucas S.M."/>
            <person name="Riley R."/>
            <person name="Salamov A.A."/>
            <person name="Hoffmeister D."/>
            <person name="Schwenk D."/>
            <person name="Hadar Y."/>
            <person name="Yarden O."/>
            <person name="de Vries R.P."/>
            <person name="Wiebenga A."/>
            <person name="Stenlid J."/>
            <person name="Eastwood D."/>
            <person name="Grigoriev I.V."/>
            <person name="Berka R.M."/>
            <person name="Blanchette R.A."/>
            <person name="Kersten P."/>
            <person name="Martinez A.T."/>
            <person name="Vicuna R."/>
            <person name="Cullen D."/>
        </authorList>
    </citation>
    <scope>NUCLEOTIDE SEQUENCE [LARGE SCALE GENOMIC DNA]</scope>
    <source>
        <strain evidence="6 7">B</strain>
    </source>
</reference>
<dbReference type="Proteomes" id="UP000016930">
    <property type="component" value="Unassembled WGS sequence"/>
</dbReference>
<dbReference type="STRING" id="914234.M2QY14"/>
<evidence type="ECO:0000259" key="5">
    <source>
        <dbReference type="PROSITE" id="PS50048"/>
    </source>
</evidence>
<feature type="compositionally biased region" description="Pro residues" evidence="4">
    <location>
        <begin position="907"/>
        <end position="930"/>
    </location>
</feature>
<proteinExistence type="predicted"/>
<feature type="compositionally biased region" description="Basic and acidic residues" evidence="4">
    <location>
        <begin position="791"/>
        <end position="802"/>
    </location>
</feature>
<dbReference type="GO" id="GO:0008270">
    <property type="term" value="F:zinc ion binding"/>
    <property type="evidence" value="ECO:0007669"/>
    <property type="project" value="InterPro"/>
</dbReference>
<protein>
    <recommendedName>
        <fullName evidence="5">Zn(2)-C6 fungal-type domain-containing protein</fullName>
    </recommendedName>
</protein>
<dbReference type="InterPro" id="IPR001138">
    <property type="entry name" value="Zn2Cys6_DnaBD"/>
</dbReference>
<feature type="compositionally biased region" description="Polar residues" evidence="4">
    <location>
        <begin position="943"/>
        <end position="955"/>
    </location>
</feature>
<feature type="compositionally biased region" description="Polar residues" evidence="4">
    <location>
        <begin position="1046"/>
        <end position="1057"/>
    </location>
</feature>
<keyword evidence="7" id="KW-1185">Reference proteome</keyword>
<feature type="compositionally biased region" description="Basic and acidic residues" evidence="4">
    <location>
        <begin position="842"/>
        <end position="871"/>
    </location>
</feature>
<dbReference type="PANTHER" id="PTHR31001:SF81">
    <property type="entry name" value="ZN(II)2CYS6 TRANSCRIPTION FACTOR"/>
    <property type="match status" value="1"/>
</dbReference>
<dbReference type="Pfam" id="PF00172">
    <property type="entry name" value="Zn_clus"/>
    <property type="match status" value="1"/>
</dbReference>
<dbReference type="CDD" id="cd00067">
    <property type="entry name" value="GAL4"/>
    <property type="match status" value="1"/>
</dbReference>
<dbReference type="GO" id="GO:0000981">
    <property type="term" value="F:DNA-binding transcription factor activity, RNA polymerase II-specific"/>
    <property type="evidence" value="ECO:0007669"/>
    <property type="project" value="InterPro"/>
</dbReference>
<dbReference type="Pfam" id="PF04082">
    <property type="entry name" value="Fungal_trans"/>
    <property type="match status" value="1"/>
</dbReference>
<dbReference type="SMART" id="SM00906">
    <property type="entry name" value="Fungal_trans"/>
    <property type="match status" value="1"/>
</dbReference>
<dbReference type="GO" id="GO:0003677">
    <property type="term" value="F:DNA binding"/>
    <property type="evidence" value="ECO:0007669"/>
    <property type="project" value="InterPro"/>
</dbReference>
<dbReference type="InterPro" id="IPR036864">
    <property type="entry name" value="Zn2-C6_fun-type_DNA-bd_sf"/>
</dbReference>
<dbReference type="EMBL" id="KB445797">
    <property type="protein sequence ID" value="EMD37030.1"/>
    <property type="molecule type" value="Genomic_DNA"/>
</dbReference>
<sequence>MDATHGFEYEPSLEPSHSAMGYPDSSSSSSLASGLVHTHAEQLEDQEGQAQPTGQTKFSNGTQMRSRVTVVCAECKRLKLKCDRRTPCGSCLKRDSTARCIYSAAAAEKVDVQSLHNRLMNVEGTLEQLTTGSPAQFKAPFGVQPGSAGAGAPAFAIHFAGTSAPPLDRALLATGAAGSSVVISLEDVASIWLGELEELGIDPRMRVVDPSTSANSTASGGRQPTTGSGRVKKEPSPGALPPASPAAAASAPYTAAQFVPPVPIEAFYAREGSPPQVTPALLARLPSHSARPRLLSALADTMLLHPCFNVRHFVQRVEAMFAWGENTGDAPVPVSQAELQARGKPYTAELARDIFGSGAATKKGAQRAQAQAQIPGGPHPTLSFFAAASAAFSLGALGAEGAEGDPAALHALSEQALGVFEKTAPYDLDAVVAMLLQVLYLLHDGRTCVAQGVFPLVGKMINVARMMGLAHDPDDCAAGVYSVFDAETRRRVWWDVFYYDLFVSDCMGHPPLIADNSFTTRLPAEVDEEQFSPSSMTLPASTGGEGSEKGTAYFVLKCRLAQLVKNVKKQTFRDPLSDDPGELSIDQAAGFESNVTSFLSELPGAFRLDMSQDPSHLTAGSSPGSPFLLAQQCELVILANRVILKLYLPFLKEASLNTGRPGHQAFFGTISAAHAIIFASRVLHRVWQDTRPAAFDFYDFGRTLFDAAVVCAHAVVQQPTNMLAGEAMKSVASAVEILRRLGAARGGVEGAHAERSRAEAIRIVEIMMHKAEAARTRNASGAAAGAKRKHGELEPEGERLPGDFRFPFVGAAVASKADHSRPAPHPKPTAPAPTRDASAPEPKSRAEKKLKEKDDKRDKERSKEKDREKTKYPTVGIRVRPNHVPPAVRQRGHSSATPVSATSVNAPPLPPPSQPQPPPAAPVSHVPPPITAFTELLTPPPQSHNGSSQFETMRTNDYPVQYSTPEDDRQRYTHQTYAEPTQAPVYTQPQPPQHQTHYAPPAQSPTAYASGPSPSNYYMYESPAPSSGYDSSGTMSHAQNMSMVDTVTPSPITTGSARGSMGPPMSTPSHEPQFSFNAQGGKQDHGIAAQMGHEYQQAPQTMPMQNPHMPQWQHAQAPMGWAPEYNKYYTG</sequence>
<dbReference type="HOGENOM" id="CLU_272984_0_0_1"/>
<accession>M2QY14</accession>
<evidence type="ECO:0000256" key="4">
    <source>
        <dbReference type="SAM" id="MobiDB-lite"/>
    </source>
</evidence>
<dbReference type="SUPFAM" id="SSF57701">
    <property type="entry name" value="Zn2/Cys6 DNA-binding domain"/>
    <property type="match status" value="1"/>
</dbReference>
<feature type="region of interest" description="Disordered" evidence="4">
    <location>
        <begin position="1046"/>
        <end position="1071"/>
    </location>
</feature>
<dbReference type="InterPro" id="IPR007219">
    <property type="entry name" value="XnlR_reg_dom"/>
</dbReference>
<feature type="region of interest" description="Disordered" evidence="4">
    <location>
        <begin position="774"/>
        <end position="1010"/>
    </location>
</feature>
<feature type="compositionally biased region" description="Low complexity" evidence="4">
    <location>
        <begin position="776"/>
        <end position="785"/>
    </location>
</feature>
<dbReference type="PROSITE" id="PS50048">
    <property type="entry name" value="ZN2_CY6_FUNGAL_2"/>
    <property type="match status" value="1"/>
</dbReference>
<dbReference type="SMART" id="SM00066">
    <property type="entry name" value="GAL4"/>
    <property type="match status" value="1"/>
</dbReference>